<keyword evidence="7 16" id="KW-0812">Transmembrane</keyword>
<dbReference type="EC" id="7.1.1.2" evidence="3 16"/>
<name>H2E2D9_9BILA</name>
<geneLocation type="mitochondrion" evidence="18"/>
<evidence type="ECO:0000256" key="11">
    <source>
        <dbReference type="ARBA" id="ARBA00023027"/>
    </source>
</evidence>
<evidence type="ECO:0000259" key="17">
    <source>
        <dbReference type="Pfam" id="PF00361"/>
    </source>
</evidence>
<dbReference type="InterPro" id="IPR001750">
    <property type="entry name" value="ND/Mrp_TM"/>
</dbReference>
<feature type="transmembrane region" description="Helical" evidence="16">
    <location>
        <begin position="46"/>
        <end position="67"/>
    </location>
</feature>
<dbReference type="GO" id="GO:0008137">
    <property type="term" value="F:NADH dehydrogenase (ubiquinone) activity"/>
    <property type="evidence" value="ECO:0007669"/>
    <property type="project" value="UniProtKB-UniRule"/>
</dbReference>
<feature type="non-terminal residue" evidence="18">
    <location>
        <position position="1"/>
    </location>
</feature>
<dbReference type="PANTHER" id="PTHR43507">
    <property type="entry name" value="NADH-UBIQUINONE OXIDOREDUCTASE CHAIN 4"/>
    <property type="match status" value="1"/>
</dbReference>
<evidence type="ECO:0000256" key="8">
    <source>
        <dbReference type="ARBA" id="ARBA00022967"/>
    </source>
</evidence>
<feature type="transmembrane region" description="Helical" evidence="16">
    <location>
        <begin position="97"/>
        <end position="117"/>
    </location>
</feature>
<feature type="transmembrane region" description="Helical" evidence="16">
    <location>
        <begin position="156"/>
        <end position="176"/>
    </location>
</feature>
<protein>
    <recommendedName>
        <fullName evidence="4 16">NADH-ubiquinone oxidoreductase chain 4</fullName>
        <ecNumber evidence="3 16">7.1.1.2</ecNumber>
    </recommendedName>
</protein>
<dbReference type="PANTHER" id="PTHR43507:SF20">
    <property type="entry name" value="NADH-UBIQUINONE OXIDOREDUCTASE CHAIN 4"/>
    <property type="match status" value="1"/>
</dbReference>
<feature type="transmembrane region" description="Helical" evidence="16">
    <location>
        <begin position="327"/>
        <end position="347"/>
    </location>
</feature>
<dbReference type="GO" id="GO:0015990">
    <property type="term" value="P:electron transport coupled proton transport"/>
    <property type="evidence" value="ECO:0007669"/>
    <property type="project" value="TreeGrafter"/>
</dbReference>
<comment type="similarity">
    <text evidence="2 16">Belongs to the complex I subunit 4 family.</text>
</comment>
<dbReference type="Pfam" id="PF00361">
    <property type="entry name" value="Proton_antipo_M"/>
    <property type="match status" value="1"/>
</dbReference>
<evidence type="ECO:0000256" key="4">
    <source>
        <dbReference type="ARBA" id="ARBA00021006"/>
    </source>
</evidence>
<reference evidence="18" key="1">
    <citation type="journal article" date="2012" name="Parasitol. Int.">
        <title>The complete mitochondrial genome sequence of Oncicola luehei (Acanthocephala: Archiacanthocephala) and its phylogenetic position within Syndermata.</title>
        <authorList>
            <person name="Gazi M."/>
            <person name="Sultana T."/>
            <person name="Min G.S."/>
            <person name="Park Y.C."/>
            <person name="Garcia-Varela M."/>
            <person name="Nadler S.A."/>
            <person name="Park J.K."/>
        </authorList>
    </citation>
    <scope>NUCLEOTIDE SEQUENCE</scope>
</reference>
<evidence type="ECO:0000256" key="13">
    <source>
        <dbReference type="ARBA" id="ARBA00023128"/>
    </source>
</evidence>
<feature type="transmembrane region" description="Helical" evidence="16">
    <location>
        <begin position="129"/>
        <end position="149"/>
    </location>
</feature>
<sequence length="419" mass="45614">VFLIGLGGFMDKLVFVGLSMTILVGWKMVAVVGVGMSMYGGSSMDLLSSVMVELSLYVVSMGALWVIMHSDSGSDWGLMGLMVVVLVLLFTSSSFLVFYIAYEVTVVLLVVMVSIWGHNPERLVSLTYLIVYMFVFSMPMFFVLSYVMALEGVTNFSALWSVSGVMAIVVFLAMLVKVPVYMMHQWLPKVHVEASTGVSMVLAGVLLKMGVYGFMRFYCVWGIVTWFSGLVASVSLVGMVVMALVCVFVSDIKEVVAYSSVVHMGIMVAAMVFMSGSAFMGVLAMAVFHGFSSMILFHLAGMVYGVVGSRSLLVCKGVLKAGSVVSVVWFMALIMNMGFPLTGNFLAEVQLVTVLVSKGLGVVVLLGLYLFLGCMYNMLVYVYLVVGSNFEGPGSWLSEFMGVVVMVWSIEVLIYVLFM</sequence>
<dbReference type="GO" id="GO:0042773">
    <property type="term" value="P:ATP synthesis coupled electron transport"/>
    <property type="evidence" value="ECO:0007669"/>
    <property type="project" value="InterPro"/>
</dbReference>
<keyword evidence="14 16" id="KW-0472">Membrane</keyword>
<dbReference type="EMBL" id="JN710452">
    <property type="protein sequence ID" value="AER42895.1"/>
    <property type="molecule type" value="Genomic_DNA"/>
</dbReference>
<comment type="subcellular location">
    <subcellularLocation>
        <location evidence="1 16">Mitochondrion membrane</location>
        <topology evidence="1 16">Multi-pass membrane protein</topology>
    </subcellularLocation>
</comment>
<evidence type="ECO:0000256" key="1">
    <source>
        <dbReference type="ARBA" id="ARBA00004225"/>
    </source>
</evidence>
<feature type="domain" description="NADH:quinone oxidoreductase/Mrp antiporter transmembrane" evidence="17">
    <location>
        <begin position="92"/>
        <end position="368"/>
    </location>
</feature>
<evidence type="ECO:0000256" key="2">
    <source>
        <dbReference type="ARBA" id="ARBA00009025"/>
    </source>
</evidence>
<proteinExistence type="inferred from homology"/>
<evidence type="ECO:0000256" key="16">
    <source>
        <dbReference type="RuleBase" id="RU003297"/>
    </source>
</evidence>
<dbReference type="AlphaFoldDB" id="H2E2D9"/>
<feature type="transmembrane region" description="Helical" evidence="16">
    <location>
        <begin position="13"/>
        <end position="34"/>
    </location>
</feature>
<comment type="catalytic activity">
    <reaction evidence="15 16">
        <text>a ubiquinone + NADH + 5 H(+)(in) = a ubiquinol + NAD(+) + 4 H(+)(out)</text>
        <dbReference type="Rhea" id="RHEA:29091"/>
        <dbReference type="Rhea" id="RHEA-COMP:9565"/>
        <dbReference type="Rhea" id="RHEA-COMP:9566"/>
        <dbReference type="ChEBI" id="CHEBI:15378"/>
        <dbReference type="ChEBI" id="CHEBI:16389"/>
        <dbReference type="ChEBI" id="CHEBI:17976"/>
        <dbReference type="ChEBI" id="CHEBI:57540"/>
        <dbReference type="ChEBI" id="CHEBI:57945"/>
        <dbReference type="EC" id="7.1.1.2"/>
    </reaction>
</comment>
<keyword evidence="11 16" id="KW-0520">NAD</keyword>
<evidence type="ECO:0000256" key="10">
    <source>
        <dbReference type="ARBA" id="ARBA00022989"/>
    </source>
</evidence>
<accession>H2E2D9</accession>
<keyword evidence="12 16" id="KW-0830">Ubiquinone</keyword>
<gene>
    <name evidence="18" type="primary">ND4</name>
</gene>
<evidence type="ECO:0000256" key="3">
    <source>
        <dbReference type="ARBA" id="ARBA00012944"/>
    </source>
</evidence>
<evidence type="ECO:0000256" key="5">
    <source>
        <dbReference type="ARBA" id="ARBA00022448"/>
    </source>
</evidence>
<feature type="transmembrane region" description="Helical" evidence="16">
    <location>
        <begin position="286"/>
        <end position="307"/>
    </location>
</feature>
<dbReference type="GO" id="GO:0048039">
    <property type="term" value="F:ubiquinone binding"/>
    <property type="evidence" value="ECO:0007669"/>
    <property type="project" value="TreeGrafter"/>
</dbReference>
<evidence type="ECO:0000256" key="7">
    <source>
        <dbReference type="ARBA" id="ARBA00022692"/>
    </source>
</evidence>
<evidence type="ECO:0000256" key="12">
    <source>
        <dbReference type="ARBA" id="ARBA00023075"/>
    </source>
</evidence>
<keyword evidence="8" id="KW-1278">Translocase</keyword>
<evidence type="ECO:0000256" key="14">
    <source>
        <dbReference type="ARBA" id="ARBA00023136"/>
    </source>
</evidence>
<keyword evidence="10 16" id="KW-1133">Transmembrane helix</keyword>
<dbReference type="InterPro" id="IPR003918">
    <property type="entry name" value="NADH_UbQ_OxRdtase"/>
</dbReference>
<comment type="function">
    <text evidence="16">Core subunit of the mitochondrial membrane respiratory chain NADH dehydrogenase (Complex I) which catalyzes electron transfer from NADH through the respiratory chain, using ubiquinone as an electron acceptor. Essential for the catalytic activity and assembly of complex I.</text>
</comment>
<dbReference type="CTD" id="4538"/>
<feature type="transmembrane region" description="Helical" evidence="16">
    <location>
        <begin position="227"/>
        <end position="250"/>
    </location>
</feature>
<dbReference type="RefSeq" id="YP_005097944.1">
    <property type="nucleotide sequence ID" value="NC_016754.1"/>
</dbReference>
<dbReference type="PRINTS" id="PR01437">
    <property type="entry name" value="NUOXDRDTASE4"/>
</dbReference>
<dbReference type="GeneID" id="11547968"/>
<organism evidence="18">
    <name type="scientific">Oncicola luehei</name>
    <dbReference type="NCBI Taxonomy" id="1100885"/>
    <lineage>
        <taxon>Eukaryota</taxon>
        <taxon>Metazoa</taxon>
        <taxon>Spiralia</taxon>
        <taxon>Lophotrochozoa</taxon>
        <taxon>Acanthocephala</taxon>
        <taxon>Archiacanthocephala</taxon>
        <taxon>Oligacanthorhynchida</taxon>
        <taxon>Oligacanthorhynchidae</taxon>
        <taxon>Oncicola</taxon>
    </lineage>
</organism>
<keyword evidence="13 16" id="KW-0496">Mitochondrion</keyword>
<dbReference type="GO" id="GO:0003954">
    <property type="term" value="F:NADH dehydrogenase activity"/>
    <property type="evidence" value="ECO:0007669"/>
    <property type="project" value="TreeGrafter"/>
</dbReference>
<keyword evidence="9 16" id="KW-0249">Electron transport</keyword>
<evidence type="ECO:0000256" key="6">
    <source>
        <dbReference type="ARBA" id="ARBA00022660"/>
    </source>
</evidence>
<feature type="transmembrane region" description="Helical" evidence="16">
    <location>
        <begin position="196"/>
        <end position="215"/>
    </location>
</feature>
<evidence type="ECO:0000313" key="18">
    <source>
        <dbReference type="EMBL" id="AER42895.1"/>
    </source>
</evidence>
<keyword evidence="6 16" id="KW-0679">Respiratory chain</keyword>
<evidence type="ECO:0000256" key="9">
    <source>
        <dbReference type="ARBA" id="ARBA00022982"/>
    </source>
</evidence>
<evidence type="ECO:0000256" key="15">
    <source>
        <dbReference type="ARBA" id="ARBA00049551"/>
    </source>
</evidence>
<dbReference type="GO" id="GO:0031966">
    <property type="term" value="C:mitochondrial membrane"/>
    <property type="evidence" value="ECO:0007669"/>
    <property type="project" value="UniProtKB-SubCell"/>
</dbReference>
<keyword evidence="5 16" id="KW-0813">Transport</keyword>
<feature type="transmembrane region" description="Helical" evidence="16">
    <location>
        <begin position="396"/>
        <end position="418"/>
    </location>
</feature>
<feature type="transmembrane region" description="Helical" evidence="16">
    <location>
        <begin position="359"/>
        <end position="384"/>
    </location>
</feature>
<feature type="transmembrane region" description="Helical" evidence="16">
    <location>
        <begin position="73"/>
        <end position="90"/>
    </location>
</feature>